<sequence length="66" mass="7691">VYTYLTPTDLLNLARTNKENHRTLRSRRSILDWARARENIDGLPPCPPWRSEMEFAALISDDCCQV</sequence>
<gene>
    <name evidence="1" type="ORF">OH76DRAFT_1304294</name>
</gene>
<dbReference type="EMBL" id="KZ857467">
    <property type="protein sequence ID" value="RDX43299.1"/>
    <property type="molecule type" value="Genomic_DNA"/>
</dbReference>
<evidence type="ECO:0000313" key="1">
    <source>
        <dbReference type="EMBL" id="RDX43299.1"/>
    </source>
</evidence>
<feature type="non-terminal residue" evidence="1">
    <location>
        <position position="1"/>
    </location>
</feature>
<protein>
    <submittedName>
        <fullName evidence="1">Uncharacterized protein</fullName>
    </submittedName>
</protein>
<keyword evidence="2" id="KW-1185">Reference proteome</keyword>
<feature type="non-terminal residue" evidence="1">
    <location>
        <position position="66"/>
    </location>
</feature>
<dbReference type="AlphaFoldDB" id="A0A371CSS3"/>
<reference evidence="1 2" key="1">
    <citation type="journal article" date="2018" name="Biotechnol. Biofuels">
        <title>Integrative visual omics of the white-rot fungus Polyporus brumalis exposes the biotechnological potential of its oxidative enzymes for delignifying raw plant biomass.</title>
        <authorList>
            <person name="Miyauchi S."/>
            <person name="Rancon A."/>
            <person name="Drula E."/>
            <person name="Hage H."/>
            <person name="Chaduli D."/>
            <person name="Favel A."/>
            <person name="Grisel S."/>
            <person name="Henrissat B."/>
            <person name="Herpoel-Gimbert I."/>
            <person name="Ruiz-Duenas F.J."/>
            <person name="Chevret D."/>
            <person name="Hainaut M."/>
            <person name="Lin J."/>
            <person name="Wang M."/>
            <person name="Pangilinan J."/>
            <person name="Lipzen A."/>
            <person name="Lesage-Meessen L."/>
            <person name="Navarro D."/>
            <person name="Riley R."/>
            <person name="Grigoriev I.V."/>
            <person name="Zhou S."/>
            <person name="Raouche S."/>
            <person name="Rosso M.N."/>
        </authorList>
    </citation>
    <scope>NUCLEOTIDE SEQUENCE [LARGE SCALE GENOMIC DNA]</scope>
    <source>
        <strain evidence="1 2">BRFM 1820</strain>
    </source>
</reference>
<name>A0A371CSS3_9APHY</name>
<organism evidence="1 2">
    <name type="scientific">Lentinus brumalis</name>
    <dbReference type="NCBI Taxonomy" id="2498619"/>
    <lineage>
        <taxon>Eukaryota</taxon>
        <taxon>Fungi</taxon>
        <taxon>Dikarya</taxon>
        <taxon>Basidiomycota</taxon>
        <taxon>Agaricomycotina</taxon>
        <taxon>Agaricomycetes</taxon>
        <taxon>Polyporales</taxon>
        <taxon>Polyporaceae</taxon>
        <taxon>Lentinus</taxon>
    </lineage>
</organism>
<proteinExistence type="predicted"/>
<dbReference type="OrthoDB" id="2753952at2759"/>
<evidence type="ECO:0000313" key="2">
    <source>
        <dbReference type="Proteomes" id="UP000256964"/>
    </source>
</evidence>
<dbReference type="Proteomes" id="UP000256964">
    <property type="component" value="Unassembled WGS sequence"/>
</dbReference>
<accession>A0A371CSS3</accession>